<reference evidence="17" key="1">
    <citation type="submission" date="2016-05" db="EMBL/GenBank/DDBJ databases">
        <title>Comparative genomics of biotechnologically important yeasts.</title>
        <authorList>
            <consortium name="DOE Joint Genome Institute"/>
            <person name="Riley R."/>
            <person name="Haridas S."/>
            <person name="Wolfe K.H."/>
            <person name="Lopes M.R."/>
            <person name="Hittinger C.T."/>
            <person name="Goker M."/>
            <person name="Salamov A."/>
            <person name="Wisecaver J."/>
            <person name="Long T.M."/>
            <person name="Aerts A.L."/>
            <person name="Barry K."/>
            <person name="Choi C."/>
            <person name="Clum A."/>
            <person name="Coughlan A.Y."/>
            <person name="Deshpande S."/>
            <person name="Douglass A.P."/>
            <person name="Hanson S.J."/>
            <person name="Klenk H.-P."/>
            <person name="Labutti K."/>
            <person name="Lapidus A."/>
            <person name="Lindquist E."/>
            <person name="Lipzen A."/>
            <person name="Meier-Kolthoff J.P."/>
            <person name="Ohm R.A."/>
            <person name="Otillar R.P."/>
            <person name="Pangilinan J."/>
            <person name="Peng Y."/>
            <person name="Rokas A."/>
            <person name="Rosa C.A."/>
            <person name="Scheuner C."/>
            <person name="Sibirny A.A."/>
            <person name="Slot J.C."/>
            <person name="Stielow J.B."/>
            <person name="Sun H."/>
            <person name="Kurtzman C.P."/>
            <person name="Blackwell M."/>
            <person name="Grigoriev I.V."/>
            <person name="Jeffries T.W."/>
        </authorList>
    </citation>
    <scope>NUCLEOTIDE SEQUENCE [LARGE SCALE GENOMIC DNA]</scope>
    <source>
        <strain evidence="17">NRRL Y-1933</strain>
    </source>
</reference>
<evidence type="ECO:0000256" key="15">
    <source>
        <dbReference type="SAM" id="Phobius"/>
    </source>
</evidence>
<dbReference type="Gene3D" id="3.90.550.10">
    <property type="entry name" value="Spore Coat Polysaccharide Biosynthesis Protein SpsA, Chain A"/>
    <property type="match status" value="1"/>
</dbReference>
<evidence type="ECO:0000256" key="8">
    <source>
        <dbReference type="ARBA" id="ARBA00022679"/>
    </source>
</evidence>
<dbReference type="GO" id="GO:0016020">
    <property type="term" value="C:membrane"/>
    <property type="evidence" value="ECO:0007669"/>
    <property type="project" value="UniProtKB-SubCell"/>
</dbReference>
<evidence type="ECO:0000256" key="9">
    <source>
        <dbReference type="ARBA" id="ARBA00022692"/>
    </source>
</evidence>
<comment type="pathway">
    <text evidence="2">Lipid metabolism; sphingolipid metabolism.</text>
</comment>
<comment type="pathway">
    <text evidence="3">Sphingolipid metabolism.</text>
</comment>
<dbReference type="UniPathway" id="UPA00222"/>
<dbReference type="EC" id="2.4.1.80" evidence="5"/>
<keyword evidence="10 15" id="KW-1133">Transmembrane helix</keyword>
<evidence type="ECO:0000256" key="6">
    <source>
        <dbReference type="ARBA" id="ARBA00019988"/>
    </source>
</evidence>
<evidence type="ECO:0000256" key="3">
    <source>
        <dbReference type="ARBA" id="ARBA00004991"/>
    </source>
</evidence>
<dbReference type="EMBL" id="KV454542">
    <property type="protein sequence ID" value="ODV66269.1"/>
    <property type="molecule type" value="Genomic_DNA"/>
</dbReference>
<keyword evidence="7" id="KW-0328">Glycosyltransferase</keyword>
<dbReference type="SUPFAM" id="SSF53448">
    <property type="entry name" value="Nucleotide-diphospho-sugar transferases"/>
    <property type="match status" value="1"/>
</dbReference>
<evidence type="ECO:0000256" key="14">
    <source>
        <dbReference type="ARBA" id="ARBA00032575"/>
    </source>
</evidence>
<keyword evidence="11 15" id="KW-0472">Membrane</keyword>
<proteinExistence type="inferred from homology"/>
<protein>
    <recommendedName>
        <fullName evidence="6">Ceramide glucosyltransferase</fullName>
        <ecNumber evidence="5">2.4.1.80</ecNumber>
    </recommendedName>
    <alternativeName>
        <fullName evidence="13">Glucosylceramide synthase</fullName>
    </alternativeName>
    <alternativeName>
        <fullName evidence="14">UDP-glucose ceramide glucosyltransferase</fullName>
    </alternativeName>
    <alternativeName>
        <fullName evidence="12">UDP-glucose:N-acylsphingosine D-glucosyltransferase</fullName>
    </alternativeName>
</protein>
<evidence type="ECO:0000313" key="16">
    <source>
        <dbReference type="EMBL" id="ODV66269.1"/>
    </source>
</evidence>
<evidence type="ECO:0000256" key="1">
    <source>
        <dbReference type="ARBA" id="ARBA00004141"/>
    </source>
</evidence>
<dbReference type="Pfam" id="PF13506">
    <property type="entry name" value="Glyco_transf_21"/>
    <property type="match status" value="1"/>
</dbReference>
<feature type="transmembrane region" description="Helical" evidence="15">
    <location>
        <begin position="12"/>
        <end position="34"/>
    </location>
</feature>
<dbReference type="RefSeq" id="XP_020075336.1">
    <property type="nucleotide sequence ID" value="XM_020219744.1"/>
</dbReference>
<dbReference type="GO" id="GO:0006679">
    <property type="term" value="P:glucosylceramide biosynthetic process"/>
    <property type="evidence" value="ECO:0007669"/>
    <property type="project" value="TreeGrafter"/>
</dbReference>
<evidence type="ECO:0000256" key="2">
    <source>
        <dbReference type="ARBA" id="ARBA00004760"/>
    </source>
</evidence>
<feature type="transmembrane region" description="Helical" evidence="15">
    <location>
        <begin position="426"/>
        <end position="449"/>
    </location>
</feature>
<dbReference type="InterPro" id="IPR029044">
    <property type="entry name" value="Nucleotide-diphossugar_trans"/>
</dbReference>
<evidence type="ECO:0000256" key="4">
    <source>
        <dbReference type="ARBA" id="ARBA00006739"/>
    </source>
</evidence>
<dbReference type="OrthoDB" id="1483400at2759"/>
<dbReference type="STRING" id="984485.A0A1E4RG82"/>
<dbReference type="PANTHER" id="PTHR12726">
    <property type="entry name" value="CERAMIDE GLUCOSYLTRANSFERASE"/>
    <property type="match status" value="1"/>
</dbReference>
<keyword evidence="8" id="KW-0808">Transferase</keyword>
<dbReference type="PANTHER" id="PTHR12726:SF0">
    <property type="entry name" value="CERAMIDE GLUCOSYLTRANSFERASE"/>
    <property type="match status" value="1"/>
</dbReference>
<dbReference type="GeneID" id="30994294"/>
<evidence type="ECO:0000256" key="10">
    <source>
        <dbReference type="ARBA" id="ARBA00022989"/>
    </source>
</evidence>
<evidence type="ECO:0000256" key="5">
    <source>
        <dbReference type="ARBA" id="ARBA00012699"/>
    </source>
</evidence>
<name>A0A1E4RG82_9ASCO</name>
<feature type="transmembrane region" description="Helical" evidence="15">
    <location>
        <begin position="349"/>
        <end position="372"/>
    </location>
</feature>
<accession>A0A1E4RG82</accession>
<evidence type="ECO:0000256" key="13">
    <source>
        <dbReference type="ARBA" id="ARBA00031543"/>
    </source>
</evidence>
<gene>
    <name evidence="16" type="ORF">HYPBUDRAFT_140341</name>
</gene>
<comment type="similarity">
    <text evidence="4">Belongs to the glycosyltransferase 2 family.</text>
</comment>
<dbReference type="AlphaFoldDB" id="A0A1E4RG82"/>
<organism evidence="16 17">
    <name type="scientific">Hyphopichia burtonii NRRL Y-1933</name>
    <dbReference type="NCBI Taxonomy" id="984485"/>
    <lineage>
        <taxon>Eukaryota</taxon>
        <taxon>Fungi</taxon>
        <taxon>Dikarya</taxon>
        <taxon>Ascomycota</taxon>
        <taxon>Saccharomycotina</taxon>
        <taxon>Pichiomycetes</taxon>
        <taxon>Debaryomycetaceae</taxon>
        <taxon>Hyphopichia</taxon>
    </lineage>
</organism>
<evidence type="ECO:0000256" key="11">
    <source>
        <dbReference type="ARBA" id="ARBA00023136"/>
    </source>
</evidence>
<keyword evidence="9 15" id="KW-0812">Transmembrane</keyword>
<dbReference type="Proteomes" id="UP000095085">
    <property type="component" value="Unassembled WGS sequence"/>
</dbReference>
<evidence type="ECO:0000256" key="12">
    <source>
        <dbReference type="ARBA" id="ARBA00031017"/>
    </source>
</evidence>
<comment type="subcellular location">
    <subcellularLocation>
        <location evidence="1">Membrane</location>
        <topology evidence="1">Multi-pass membrane protein</topology>
    </subcellularLocation>
</comment>
<dbReference type="GO" id="GO:0008120">
    <property type="term" value="F:ceramide glucosyltransferase activity"/>
    <property type="evidence" value="ECO:0007669"/>
    <property type="project" value="UniProtKB-EC"/>
</dbReference>
<evidence type="ECO:0000313" key="17">
    <source>
        <dbReference type="Proteomes" id="UP000095085"/>
    </source>
</evidence>
<sequence length="471" mass="54814">MLTYIEDLSYFRIISAWFFLIWYIIIILVAYLGFIEILKKFNHAPNHHLSNLEPVTIIRPIKGIDPELTHCLESSFLQHYPSDKLQILFCIDDPRDASIPIIENLINKYPEIDSKILISKYFDPVTNKSIDHFGPNPKVNNLSKGFKYAHYDILWIMDSNVWASPNILKNSVKSLIENTNNGRHLPNGSNNRKVKLVHHVPLALTTDLNHKNWGSKLDEMFLLTSHSKFYVSLNNLSIAPCVNGKSNLYRRSDLDKAVASIPDNFSPFFHNKSVISDAHHYSSLGPGNSIKLFARYIGEDNMIGIALWEYLFGKTGLTGDCVIQPLSGVDNSINDYVTRRVRWLRVRKYMVLMATLIEPSTESIVCGIFGTYSLSTFFFNQWFNWRIFSIHMLIWVITDYIQYNNWINNIKSSNLPWVRKLPSKNWWSWLFIWIMREILALPIWIIAMIGHEIDWRGRPFRIKKDLTAEDI</sequence>
<keyword evidence="17" id="KW-1185">Reference proteome</keyword>
<dbReference type="InterPro" id="IPR025993">
    <property type="entry name" value="Ceramide_glucosylTrfase"/>
</dbReference>
<evidence type="ECO:0000256" key="7">
    <source>
        <dbReference type="ARBA" id="ARBA00022676"/>
    </source>
</evidence>